<comment type="caution">
    <text evidence="2">The sequence shown here is derived from an EMBL/GenBank/DDBJ whole genome shotgun (WGS) entry which is preliminary data.</text>
</comment>
<accession>A0AAV4HRU1</accession>
<keyword evidence="3" id="KW-1185">Reference proteome</keyword>
<dbReference type="AlphaFoldDB" id="A0AAV4HRU1"/>
<proteinExistence type="predicted"/>
<name>A0AAV4HRU1_9GAST</name>
<gene>
    <name evidence="2" type="ORF">ElyMa_004550900</name>
</gene>
<feature type="region of interest" description="Disordered" evidence="1">
    <location>
        <begin position="83"/>
        <end position="105"/>
    </location>
</feature>
<feature type="compositionally biased region" description="Basic and acidic residues" evidence="1">
    <location>
        <begin position="37"/>
        <end position="47"/>
    </location>
</feature>
<dbReference type="Proteomes" id="UP000762676">
    <property type="component" value="Unassembled WGS sequence"/>
</dbReference>
<protein>
    <submittedName>
        <fullName evidence="2">Uncharacterized protein</fullName>
    </submittedName>
</protein>
<evidence type="ECO:0000313" key="2">
    <source>
        <dbReference type="EMBL" id="GFS00295.1"/>
    </source>
</evidence>
<sequence>MSQPREITSSNGWFGWFFSSDKGNNPEPRDTSQVGYDRMEDSCHVDSHGPPSRFSRTEVTQRSPAADSVYGYGYSTYQMGATSGGDDYDLQLKRKDRNPSVNSVS</sequence>
<dbReference type="EMBL" id="BMAT01009177">
    <property type="protein sequence ID" value="GFS00295.1"/>
    <property type="molecule type" value="Genomic_DNA"/>
</dbReference>
<feature type="compositionally biased region" description="Low complexity" evidence="1">
    <location>
        <begin position="9"/>
        <end position="20"/>
    </location>
</feature>
<reference evidence="2 3" key="1">
    <citation type="journal article" date="2021" name="Elife">
        <title>Chloroplast acquisition without the gene transfer in kleptoplastic sea slugs, Plakobranchus ocellatus.</title>
        <authorList>
            <person name="Maeda T."/>
            <person name="Takahashi S."/>
            <person name="Yoshida T."/>
            <person name="Shimamura S."/>
            <person name="Takaki Y."/>
            <person name="Nagai Y."/>
            <person name="Toyoda A."/>
            <person name="Suzuki Y."/>
            <person name="Arimoto A."/>
            <person name="Ishii H."/>
            <person name="Satoh N."/>
            <person name="Nishiyama T."/>
            <person name="Hasebe M."/>
            <person name="Maruyama T."/>
            <person name="Minagawa J."/>
            <person name="Obokata J."/>
            <person name="Shigenobu S."/>
        </authorList>
    </citation>
    <scope>NUCLEOTIDE SEQUENCE [LARGE SCALE GENOMIC DNA]</scope>
</reference>
<evidence type="ECO:0000256" key="1">
    <source>
        <dbReference type="SAM" id="MobiDB-lite"/>
    </source>
</evidence>
<feature type="region of interest" description="Disordered" evidence="1">
    <location>
        <begin position="1"/>
        <end position="67"/>
    </location>
</feature>
<evidence type="ECO:0000313" key="3">
    <source>
        <dbReference type="Proteomes" id="UP000762676"/>
    </source>
</evidence>
<organism evidence="2 3">
    <name type="scientific">Elysia marginata</name>
    <dbReference type="NCBI Taxonomy" id="1093978"/>
    <lineage>
        <taxon>Eukaryota</taxon>
        <taxon>Metazoa</taxon>
        <taxon>Spiralia</taxon>
        <taxon>Lophotrochozoa</taxon>
        <taxon>Mollusca</taxon>
        <taxon>Gastropoda</taxon>
        <taxon>Heterobranchia</taxon>
        <taxon>Euthyneura</taxon>
        <taxon>Panpulmonata</taxon>
        <taxon>Sacoglossa</taxon>
        <taxon>Placobranchoidea</taxon>
        <taxon>Plakobranchidae</taxon>
        <taxon>Elysia</taxon>
    </lineage>
</organism>